<dbReference type="Pfam" id="PF14529">
    <property type="entry name" value="Exo_endo_phos_2"/>
    <property type="match status" value="1"/>
</dbReference>
<protein>
    <recommendedName>
        <fullName evidence="1">Endonuclease/exonuclease/phosphatase domain-containing protein</fullName>
    </recommendedName>
</protein>
<dbReference type="AlphaFoldDB" id="A0A8K0P6D5"/>
<reference evidence="2" key="2">
    <citation type="submission" date="2017-10" db="EMBL/GenBank/DDBJ databases">
        <title>Ladona fulva Genome sequencing and assembly.</title>
        <authorList>
            <person name="Murali S."/>
            <person name="Richards S."/>
            <person name="Bandaranaike D."/>
            <person name="Bellair M."/>
            <person name="Blankenburg K."/>
            <person name="Chao H."/>
            <person name="Dinh H."/>
            <person name="Doddapaneni H."/>
            <person name="Dugan-Rocha S."/>
            <person name="Elkadiri S."/>
            <person name="Gnanaolivu R."/>
            <person name="Hernandez B."/>
            <person name="Skinner E."/>
            <person name="Javaid M."/>
            <person name="Lee S."/>
            <person name="Li M."/>
            <person name="Ming W."/>
            <person name="Munidasa M."/>
            <person name="Muniz J."/>
            <person name="Nguyen L."/>
            <person name="Hughes D."/>
            <person name="Osuji N."/>
            <person name="Pu L.-L."/>
            <person name="Puazo M."/>
            <person name="Qu C."/>
            <person name="Quiroz J."/>
            <person name="Raj R."/>
            <person name="Weissenberger G."/>
            <person name="Xin Y."/>
            <person name="Zou X."/>
            <person name="Han Y."/>
            <person name="Worley K."/>
            <person name="Muzny D."/>
            <person name="Gibbs R."/>
        </authorList>
    </citation>
    <scope>NUCLEOTIDE SEQUENCE</scope>
    <source>
        <strain evidence="2">Sampled in the wild</strain>
    </source>
</reference>
<organism evidence="2 3">
    <name type="scientific">Ladona fulva</name>
    <name type="common">Scarce chaser dragonfly</name>
    <name type="synonym">Libellula fulva</name>
    <dbReference type="NCBI Taxonomy" id="123851"/>
    <lineage>
        <taxon>Eukaryota</taxon>
        <taxon>Metazoa</taxon>
        <taxon>Ecdysozoa</taxon>
        <taxon>Arthropoda</taxon>
        <taxon>Hexapoda</taxon>
        <taxon>Insecta</taxon>
        <taxon>Pterygota</taxon>
        <taxon>Palaeoptera</taxon>
        <taxon>Odonata</taxon>
        <taxon>Epiprocta</taxon>
        <taxon>Anisoptera</taxon>
        <taxon>Libelluloidea</taxon>
        <taxon>Libellulidae</taxon>
        <taxon>Ladona</taxon>
    </lineage>
</organism>
<feature type="domain" description="Endonuclease/exonuclease/phosphatase" evidence="1">
    <location>
        <begin position="145"/>
        <end position="255"/>
    </location>
</feature>
<dbReference type="InterPro" id="IPR036691">
    <property type="entry name" value="Endo/exonu/phosph_ase_sf"/>
</dbReference>
<reference evidence="2" key="1">
    <citation type="submission" date="2013-04" db="EMBL/GenBank/DDBJ databases">
        <authorList>
            <person name="Qu J."/>
            <person name="Murali S.C."/>
            <person name="Bandaranaike D."/>
            <person name="Bellair M."/>
            <person name="Blankenburg K."/>
            <person name="Chao H."/>
            <person name="Dinh H."/>
            <person name="Doddapaneni H."/>
            <person name="Downs B."/>
            <person name="Dugan-Rocha S."/>
            <person name="Elkadiri S."/>
            <person name="Gnanaolivu R.D."/>
            <person name="Hernandez B."/>
            <person name="Javaid M."/>
            <person name="Jayaseelan J.C."/>
            <person name="Lee S."/>
            <person name="Li M."/>
            <person name="Ming W."/>
            <person name="Munidasa M."/>
            <person name="Muniz J."/>
            <person name="Nguyen L."/>
            <person name="Ongeri F."/>
            <person name="Osuji N."/>
            <person name="Pu L.-L."/>
            <person name="Puazo M."/>
            <person name="Qu C."/>
            <person name="Quiroz J."/>
            <person name="Raj R."/>
            <person name="Weissenberger G."/>
            <person name="Xin Y."/>
            <person name="Zou X."/>
            <person name="Han Y."/>
            <person name="Richards S."/>
            <person name="Worley K."/>
            <person name="Muzny D."/>
            <person name="Gibbs R."/>
        </authorList>
    </citation>
    <scope>NUCLEOTIDE SEQUENCE</scope>
    <source>
        <strain evidence="2">Sampled in the wild</strain>
    </source>
</reference>
<comment type="caution">
    <text evidence="2">The sequence shown here is derived from an EMBL/GenBank/DDBJ whole genome shotgun (WGS) entry which is preliminary data.</text>
</comment>
<dbReference type="Proteomes" id="UP000792457">
    <property type="component" value="Unassembled WGS sequence"/>
</dbReference>
<dbReference type="GO" id="GO:0003824">
    <property type="term" value="F:catalytic activity"/>
    <property type="evidence" value="ECO:0007669"/>
    <property type="project" value="InterPro"/>
</dbReference>
<evidence type="ECO:0000313" key="2">
    <source>
        <dbReference type="EMBL" id="KAG8232534.1"/>
    </source>
</evidence>
<dbReference type="PANTHER" id="PTHR33273:SF2">
    <property type="entry name" value="ENDONUCLEASE_EXONUCLEASE_PHOSPHATASE DOMAIN-CONTAINING PROTEIN"/>
    <property type="match status" value="1"/>
</dbReference>
<dbReference type="SUPFAM" id="SSF56219">
    <property type="entry name" value="DNase I-like"/>
    <property type="match status" value="1"/>
</dbReference>
<sequence>MMFGLGLRCASGGKENPVAHALTVALELRLSRRARRGLPLSLSLSSSLSSLASTRYDTFVVPPQLSLVRYRFVFRNKSSFLKQPGYTVFRRDRQTPPGDDDRKGGGTAVLIAHNRISREAEPHPNAAYSALETASAIAQTTLGEITLVSCYLPPRHRLPLNDLTAAFDKQSPALLAGDFNAKHADWGSTRNNLAGKHLQGWTTTEGIPVLAPRYPTHFDHKGDGDVLDILLVNRLPPPLAIYTVPALSSDHLPVIAFFGTAPLHKVTTLRRIYRRANSEAFSEQITTSLAPPPDSIKSADDLDTAVALITSSIQAAADTNIPQLGMHHSPKMPLPMEIILAIREKNRLRR</sequence>
<dbReference type="InterPro" id="IPR005135">
    <property type="entry name" value="Endo/exonuclease/phosphatase"/>
</dbReference>
<gene>
    <name evidence="2" type="ORF">J437_LFUL012165</name>
</gene>
<evidence type="ECO:0000313" key="3">
    <source>
        <dbReference type="Proteomes" id="UP000792457"/>
    </source>
</evidence>
<accession>A0A8K0P6D5</accession>
<dbReference type="Gene3D" id="3.60.10.10">
    <property type="entry name" value="Endonuclease/exonuclease/phosphatase"/>
    <property type="match status" value="1"/>
</dbReference>
<evidence type="ECO:0000259" key="1">
    <source>
        <dbReference type="Pfam" id="PF14529"/>
    </source>
</evidence>
<dbReference type="PANTHER" id="PTHR33273">
    <property type="entry name" value="DOMAIN-CONTAINING PROTEIN, PUTATIVE-RELATED"/>
    <property type="match status" value="1"/>
</dbReference>
<name>A0A8K0P6D5_LADFU</name>
<proteinExistence type="predicted"/>
<keyword evidence="3" id="KW-1185">Reference proteome</keyword>
<dbReference type="EMBL" id="KZ308628">
    <property type="protein sequence ID" value="KAG8232534.1"/>
    <property type="molecule type" value="Genomic_DNA"/>
</dbReference>
<dbReference type="OrthoDB" id="412981at2759"/>